<dbReference type="PIRSF" id="PIRSF037847">
    <property type="entry name" value="NiaR"/>
    <property type="match status" value="1"/>
</dbReference>
<dbReference type="InterPro" id="IPR026043">
    <property type="entry name" value="NadR"/>
</dbReference>
<feature type="binding site" evidence="1">
    <location>
        <position position="154"/>
    </location>
    <ligand>
        <name>Ni(2+)</name>
        <dbReference type="ChEBI" id="CHEBI:49786"/>
    </ligand>
</feature>
<dbReference type="SUPFAM" id="SSF75500">
    <property type="entry name" value="Putative transcriptional regulator TM1602, C-terminal domain"/>
    <property type="match status" value="1"/>
</dbReference>
<dbReference type="SUPFAM" id="SSF46785">
    <property type="entry name" value="Winged helix' DNA-binding domain"/>
    <property type="match status" value="1"/>
</dbReference>
<proteinExistence type="predicted"/>
<keyword evidence="5" id="KW-1185">Reference proteome</keyword>
<evidence type="ECO:0000259" key="2">
    <source>
        <dbReference type="Pfam" id="PF02829"/>
    </source>
</evidence>
<organism evidence="4 5">
    <name type="scientific">Vallitalea pronyensis</name>
    <dbReference type="NCBI Taxonomy" id="1348613"/>
    <lineage>
        <taxon>Bacteria</taxon>
        <taxon>Bacillati</taxon>
        <taxon>Bacillota</taxon>
        <taxon>Clostridia</taxon>
        <taxon>Lachnospirales</taxon>
        <taxon>Vallitaleaceae</taxon>
        <taxon>Vallitalea</taxon>
    </lineage>
</organism>
<feature type="binding site" evidence="1">
    <location>
        <position position="93"/>
    </location>
    <ligand>
        <name>Ni(2+)</name>
        <dbReference type="ChEBI" id="CHEBI:49786"/>
    </ligand>
</feature>
<dbReference type="Proteomes" id="UP000683246">
    <property type="component" value="Chromosome"/>
</dbReference>
<evidence type="ECO:0000313" key="5">
    <source>
        <dbReference type="Proteomes" id="UP000683246"/>
    </source>
</evidence>
<dbReference type="KEGG" id="vpy:HZI73_01150"/>
<dbReference type="EMBL" id="CP058649">
    <property type="protein sequence ID" value="QUI20986.1"/>
    <property type="molecule type" value="Genomic_DNA"/>
</dbReference>
<dbReference type="PANTHER" id="PTHR40068">
    <property type="entry name" value="TRANSCRIPTION REPRESSOR NIAR-RELATED"/>
    <property type="match status" value="1"/>
</dbReference>
<feature type="binding site" evidence="1">
    <location>
        <position position="85"/>
    </location>
    <ligand>
        <name>Ni(2+)</name>
        <dbReference type="ChEBI" id="CHEBI:49786"/>
    </ligand>
</feature>
<dbReference type="Gene3D" id="1.10.10.10">
    <property type="entry name" value="Winged helix-like DNA-binding domain superfamily/Winged helix DNA-binding domain"/>
    <property type="match status" value="1"/>
</dbReference>
<evidence type="ECO:0000259" key="3">
    <source>
        <dbReference type="Pfam" id="PF08279"/>
    </source>
</evidence>
<dbReference type="InterPro" id="IPR013196">
    <property type="entry name" value="HTH_11"/>
</dbReference>
<dbReference type="PANTHER" id="PTHR40068:SF1">
    <property type="entry name" value="TRANSCRIPTION REPRESSOR NIAR-RELATED"/>
    <property type="match status" value="1"/>
</dbReference>
<dbReference type="InterPro" id="IPR036388">
    <property type="entry name" value="WH-like_DNA-bd_sf"/>
</dbReference>
<evidence type="ECO:0000313" key="4">
    <source>
        <dbReference type="EMBL" id="QUI20986.1"/>
    </source>
</evidence>
<dbReference type="Gene3D" id="3.30.1340.20">
    <property type="entry name" value="3H domain"/>
    <property type="match status" value="1"/>
</dbReference>
<dbReference type="RefSeq" id="WP_212696445.1">
    <property type="nucleotide sequence ID" value="NZ_CP058649.1"/>
</dbReference>
<gene>
    <name evidence="4" type="ORF">HZI73_01150</name>
</gene>
<reference evidence="4" key="1">
    <citation type="submission" date="2020-07" db="EMBL/GenBank/DDBJ databases">
        <title>Vallitalea pronyensis genome.</title>
        <authorList>
            <person name="Postec A."/>
        </authorList>
    </citation>
    <scope>NUCLEOTIDE SEQUENCE</scope>
    <source>
        <strain evidence="4">FatNI3</strain>
    </source>
</reference>
<dbReference type="AlphaFoldDB" id="A0A8J8MGD9"/>
<keyword evidence="1" id="KW-0533">Nickel</keyword>
<dbReference type="InterPro" id="IPR035922">
    <property type="entry name" value="3H_dom_sf"/>
</dbReference>
<dbReference type="Pfam" id="PF02829">
    <property type="entry name" value="3H"/>
    <property type="match status" value="1"/>
</dbReference>
<feature type="domain" description="3H" evidence="2">
    <location>
        <begin position="82"/>
        <end position="177"/>
    </location>
</feature>
<sequence>MKHYDKRGETMEGTKRRQMIIEDLTKKQEPITGSQLAKACSVSRQVIVQDIALLRAEGHKIISTSNGYMIYEKKADYTRLLALKHTKEDIREELQTIVDFGGTVINVMVEHPVYGEITADLMLSSRNHIEDFIDRLDQAKSVPLMRLKSGEHYHLVKAANEGVMNAIEKALDEKGFLLK</sequence>
<feature type="binding site" evidence="1">
    <location>
        <position position="152"/>
    </location>
    <ligand>
        <name>Ni(2+)</name>
        <dbReference type="ChEBI" id="CHEBI:49786"/>
    </ligand>
</feature>
<feature type="domain" description="Helix-turn-helix type 11" evidence="3">
    <location>
        <begin position="16"/>
        <end position="68"/>
    </location>
</feature>
<dbReference type="GO" id="GO:0046872">
    <property type="term" value="F:metal ion binding"/>
    <property type="evidence" value="ECO:0007669"/>
    <property type="project" value="UniProtKB-KW"/>
</dbReference>
<dbReference type="InterPro" id="IPR036390">
    <property type="entry name" value="WH_DNA-bd_sf"/>
</dbReference>
<accession>A0A8J8MGD9</accession>
<dbReference type="InterPro" id="IPR004173">
    <property type="entry name" value="3H_domain"/>
</dbReference>
<keyword evidence="1" id="KW-0479">Metal-binding</keyword>
<protein>
    <submittedName>
        <fullName evidence="4">Transcription repressor NadR</fullName>
    </submittedName>
</protein>
<dbReference type="Pfam" id="PF08279">
    <property type="entry name" value="HTH_11"/>
    <property type="match status" value="1"/>
</dbReference>
<evidence type="ECO:0000256" key="1">
    <source>
        <dbReference type="PIRSR" id="PIRSR037847-1"/>
    </source>
</evidence>
<name>A0A8J8MGD9_9FIRM</name>